<dbReference type="EMBL" id="JBHSVR010000001">
    <property type="protein sequence ID" value="MFC6632281.1"/>
    <property type="molecule type" value="Genomic_DNA"/>
</dbReference>
<comment type="caution">
    <text evidence="2">The sequence shown here is derived from an EMBL/GenBank/DDBJ whole genome shotgun (WGS) entry which is preliminary data.</text>
</comment>
<name>A0ABW1YHP8_9GAMM</name>
<proteinExistence type="predicted"/>
<keyword evidence="1" id="KW-1133">Transmembrane helix</keyword>
<keyword evidence="1" id="KW-0472">Membrane</keyword>
<dbReference type="Proteomes" id="UP001596425">
    <property type="component" value="Unassembled WGS sequence"/>
</dbReference>
<feature type="transmembrane region" description="Helical" evidence="1">
    <location>
        <begin position="121"/>
        <end position="138"/>
    </location>
</feature>
<dbReference type="InterPro" id="IPR009476">
    <property type="entry name" value="DUF1097"/>
</dbReference>
<evidence type="ECO:0000256" key="1">
    <source>
        <dbReference type="SAM" id="Phobius"/>
    </source>
</evidence>
<evidence type="ECO:0000313" key="3">
    <source>
        <dbReference type="Proteomes" id="UP001596425"/>
    </source>
</evidence>
<feature type="transmembrane region" description="Helical" evidence="1">
    <location>
        <begin position="144"/>
        <end position="165"/>
    </location>
</feature>
<feature type="transmembrane region" description="Helical" evidence="1">
    <location>
        <begin position="95"/>
        <end position="114"/>
    </location>
</feature>
<sequence length="174" mass="18200">MGQAVTSEHRAEFTAEPRAVSRLSFTPLSAALIAGAAALCLLADLPVWVALAGWASYYTRGTTLRDGAYNLACAVTGLGLGIVAQAAAAKWSPELGIWALPAALFLAAISIQMLKFITGVNNIPSYFIGVLVVFAAGMETSLDTYLTLTAAVSVGAFAAALPDIIRQRREPEVE</sequence>
<keyword evidence="1" id="KW-0812">Transmembrane</keyword>
<protein>
    <submittedName>
        <fullName evidence="2">DUF1097 domain-containing protein</fullName>
    </submittedName>
</protein>
<feature type="transmembrane region" description="Helical" evidence="1">
    <location>
        <begin position="30"/>
        <end position="55"/>
    </location>
</feature>
<accession>A0ABW1YHP8</accession>
<gene>
    <name evidence="2" type="ORF">ACFQBM_03255</name>
</gene>
<keyword evidence="3" id="KW-1185">Reference proteome</keyword>
<reference evidence="3" key="1">
    <citation type="journal article" date="2019" name="Int. J. Syst. Evol. Microbiol.">
        <title>The Global Catalogue of Microorganisms (GCM) 10K type strain sequencing project: providing services to taxonomists for standard genome sequencing and annotation.</title>
        <authorList>
            <consortium name="The Broad Institute Genomics Platform"/>
            <consortium name="The Broad Institute Genome Sequencing Center for Infectious Disease"/>
            <person name="Wu L."/>
            <person name="Ma J."/>
        </authorList>
    </citation>
    <scope>NUCLEOTIDE SEQUENCE [LARGE SCALE GENOMIC DNA]</scope>
    <source>
        <strain evidence="3">CGMCC 1.13718</strain>
    </source>
</reference>
<evidence type="ECO:0000313" key="2">
    <source>
        <dbReference type="EMBL" id="MFC6632281.1"/>
    </source>
</evidence>
<dbReference type="Pfam" id="PF06496">
    <property type="entry name" value="DUF1097"/>
    <property type="match status" value="1"/>
</dbReference>
<organism evidence="2 3">
    <name type="scientific">Microbulbifer taiwanensis</name>
    <dbReference type="NCBI Taxonomy" id="986746"/>
    <lineage>
        <taxon>Bacteria</taxon>
        <taxon>Pseudomonadati</taxon>
        <taxon>Pseudomonadota</taxon>
        <taxon>Gammaproteobacteria</taxon>
        <taxon>Cellvibrionales</taxon>
        <taxon>Microbulbiferaceae</taxon>
        <taxon>Microbulbifer</taxon>
    </lineage>
</organism>
<feature type="transmembrane region" description="Helical" evidence="1">
    <location>
        <begin position="67"/>
        <end position="89"/>
    </location>
</feature>
<dbReference type="RefSeq" id="WP_193192401.1">
    <property type="nucleotide sequence ID" value="NZ_JACZFR010000028.1"/>
</dbReference>